<feature type="transmembrane region" description="Helical" evidence="1">
    <location>
        <begin position="83"/>
        <end position="100"/>
    </location>
</feature>
<name>A0A844ZG05_9SPHN</name>
<accession>A0A844ZG05</accession>
<keyword evidence="1" id="KW-1133">Transmembrane helix</keyword>
<evidence type="ECO:0000313" key="4">
    <source>
        <dbReference type="Proteomes" id="UP000433104"/>
    </source>
</evidence>
<evidence type="ECO:0000313" key="3">
    <source>
        <dbReference type="EMBL" id="MXO85897.1"/>
    </source>
</evidence>
<evidence type="ECO:0000259" key="2">
    <source>
        <dbReference type="Pfam" id="PF00487"/>
    </source>
</evidence>
<keyword evidence="4" id="KW-1185">Reference proteome</keyword>
<dbReference type="InterPro" id="IPR005804">
    <property type="entry name" value="FA_desaturase_dom"/>
</dbReference>
<feature type="transmembrane region" description="Helical" evidence="1">
    <location>
        <begin position="47"/>
        <end position="68"/>
    </location>
</feature>
<dbReference type="EMBL" id="WTYW01000001">
    <property type="protein sequence ID" value="MXO85897.1"/>
    <property type="molecule type" value="Genomic_DNA"/>
</dbReference>
<dbReference type="GO" id="GO:0006629">
    <property type="term" value="P:lipid metabolic process"/>
    <property type="evidence" value="ECO:0007669"/>
    <property type="project" value="InterPro"/>
</dbReference>
<dbReference type="OrthoDB" id="9792534at2"/>
<dbReference type="AlphaFoldDB" id="A0A844ZG05"/>
<proteinExistence type="predicted"/>
<protein>
    <submittedName>
        <fullName evidence="3">Beta-carotene ketolase</fullName>
    </submittedName>
</protein>
<keyword evidence="1" id="KW-0472">Membrane</keyword>
<dbReference type="RefSeq" id="WP_160682240.1">
    <property type="nucleotide sequence ID" value="NZ_WTYW01000001.1"/>
</dbReference>
<dbReference type="Proteomes" id="UP000433104">
    <property type="component" value="Unassembled WGS sequence"/>
</dbReference>
<organism evidence="3 4">
    <name type="scientific">Parapontixanthobacter aurantiacus</name>
    <dbReference type="NCBI Taxonomy" id="1463599"/>
    <lineage>
        <taxon>Bacteria</taxon>
        <taxon>Pseudomonadati</taxon>
        <taxon>Pseudomonadota</taxon>
        <taxon>Alphaproteobacteria</taxon>
        <taxon>Sphingomonadales</taxon>
        <taxon>Erythrobacteraceae</taxon>
        <taxon>Parapontixanthobacter</taxon>
    </lineage>
</organism>
<dbReference type="Pfam" id="PF00487">
    <property type="entry name" value="FA_desaturase"/>
    <property type="match status" value="1"/>
</dbReference>
<comment type="caution">
    <text evidence="3">The sequence shown here is derived from an EMBL/GenBank/DDBJ whole genome shotgun (WGS) entry which is preliminary data.</text>
</comment>
<feature type="transmembrane region" description="Helical" evidence="1">
    <location>
        <begin position="15"/>
        <end position="35"/>
    </location>
</feature>
<sequence length="253" mass="28025">MSRSPSSNAALPHQGAIGLGLAALIVASWLAIHFYAMFAFDLTWRSLPLALGMAVVQCWLSVGLFIISHDAMHGSLLPGAKRANGMIGGALLFLYAGFAWKKMRDAHFAHHKLAGREGDPDFDEANPRDPLRWYGTFIKRYFGWRSILFVSTVVTFYWLALGVPMEKIVLLYGLPAIASSMQLFYFGTYRPHTQAGEPFADRHNARSDAFGTATSLATCFHFGYHHEHHCSPQTPWWALPAKRRGAISQGATA</sequence>
<gene>
    <name evidence="3" type="ORF">GRI38_07605</name>
</gene>
<feature type="transmembrane region" description="Helical" evidence="1">
    <location>
        <begin position="142"/>
        <end position="163"/>
    </location>
</feature>
<feature type="domain" description="Fatty acid desaturase" evidence="2">
    <location>
        <begin position="47"/>
        <end position="143"/>
    </location>
</feature>
<keyword evidence="1" id="KW-0812">Transmembrane</keyword>
<feature type="transmembrane region" description="Helical" evidence="1">
    <location>
        <begin position="169"/>
        <end position="186"/>
    </location>
</feature>
<reference evidence="3 4" key="1">
    <citation type="submission" date="2019-12" db="EMBL/GenBank/DDBJ databases">
        <title>Genomic-based taxomic classification of the family Erythrobacteraceae.</title>
        <authorList>
            <person name="Xu L."/>
        </authorList>
    </citation>
    <scope>NUCLEOTIDE SEQUENCE [LARGE SCALE GENOMIC DNA]</scope>
    <source>
        <strain evidence="3 4">MCCC 1A09962</strain>
    </source>
</reference>
<evidence type="ECO:0000256" key="1">
    <source>
        <dbReference type="SAM" id="Phobius"/>
    </source>
</evidence>